<dbReference type="CDD" id="cd14008">
    <property type="entry name" value="STKc_LKB1_CaMKK"/>
    <property type="match status" value="1"/>
</dbReference>
<reference evidence="10" key="1">
    <citation type="submission" date="2022-07" db="EMBL/GenBank/DDBJ databases">
        <title>Phylogenomic reconstructions and comparative analyses of Kickxellomycotina fungi.</title>
        <authorList>
            <person name="Reynolds N.K."/>
            <person name="Stajich J.E."/>
            <person name="Barry K."/>
            <person name="Grigoriev I.V."/>
            <person name="Crous P."/>
            <person name="Smith M.E."/>
        </authorList>
    </citation>
    <scope>NUCLEOTIDE SEQUENCE</scope>
    <source>
        <strain evidence="10">BCRC 34297</strain>
    </source>
</reference>
<protein>
    <recommendedName>
        <fullName evidence="9">Protein kinase domain-containing protein</fullName>
    </recommendedName>
</protein>
<evidence type="ECO:0000256" key="2">
    <source>
        <dbReference type="ARBA" id="ARBA00022679"/>
    </source>
</evidence>
<keyword evidence="1 7" id="KW-0723">Serine/threonine-protein kinase</keyword>
<dbReference type="FunFam" id="1.10.510.10:FF:000571">
    <property type="entry name" value="Maternal embryonic leucine zipper kinase"/>
    <property type="match status" value="1"/>
</dbReference>
<feature type="binding site" evidence="6">
    <location>
        <position position="59"/>
    </location>
    <ligand>
        <name>ATP</name>
        <dbReference type="ChEBI" id="CHEBI:30616"/>
    </ligand>
</feature>
<dbReference type="EMBL" id="JANBUH010000174">
    <property type="protein sequence ID" value="KAJ2753634.1"/>
    <property type="molecule type" value="Genomic_DNA"/>
</dbReference>
<dbReference type="AlphaFoldDB" id="A0A9W8H1M7"/>
<dbReference type="GO" id="GO:0007165">
    <property type="term" value="P:signal transduction"/>
    <property type="evidence" value="ECO:0007669"/>
    <property type="project" value="TreeGrafter"/>
</dbReference>
<dbReference type="Gene3D" id="1.10.510.10">
    <property type="entry name" value="Transferase(Phosphotransferase) domain 1"/>
    <property type="match status" value="1"/>
</dbReference>
<dbReference type="InterPro" id="IPR011009">
    <property type="entry name" value="Kinase-like_dom_sf"/>
</dbReference>
<dbReference type="OrthoDB" id="68483at2759"/>
<keyword evidence="3 6" id="KW-0547">Nucleotide-binding</keyword>
<evidence type="ECO:0000313" key="10">
    <source>
        <dbReference type="EMBL" id="KAJ2753634.1"/>
    </source>
</evidence>
<dbReference type="PROSITE" id="PS00108">
    <property type="entry name" value="PROTEIN_KINASE_ST"/>
    <property type="match status" value="1"/>
</dbReference>
<dbReference type="Proteomes" id="UP001140011">
    <property type="component" value="Unassembled WGS sequence"/>
</dbReference>
<dbReference type="PANTHER" id="PTHR43895:SF150">
    <property type="entry name" value="SERINE_THREONINE-PROTEIN KINASE STK11"/>
    <property type="match status" value="1"/>
</dbReference>
<evidence type="ECO:0000256" key="8">
    <source>
        <dbReference type="SAM" id="MobiDB-lite"/>
    </source>
</evidence>
<organism evidence="10 11">
    <name type="scientific">Coemansia pectinata</name>
    <dbReference type="NCBI Taxonomy" id="1052879"/>
    <lineage>
        <taxon>Eukaryota</taxon>
        <taxon>Fungi</taxon>
        <taxon>Fungi incertae sedis</taxon>
        <taxon>Zoopagomycota</taxon>
        <taxon>Kickxellomycotina</taxon>
        <taxon>Kickxellomycetes</taxon>
        <taxon>Kickxellales</taxon>
        <taxon>Kickxellaceae</taxon>
        <taxon>Coemansia</taxon>
    </lineage>
</organism>
<dbReference type="PANTHER" id="PTHR43895">
    <property type="entry name" value="CALCIUM/CALMODULIN-DEPENDENT PROTEIN KINASE KINASE-RELATED"/>
    <property type="match status" value="1"/>
</dbReference>
<dbReference type="GO" id="GO:0005737">
    <property type="term" value="C:cytoplasm"/>
    <property type="evidence" value="ECO:0007669"/>
    <property type="project" value="TreeGrafter"/>
</dbReference>
<accession>A0A9W8H1M7</accession>
<evidence type="ECO:0000256" key="3">
    <source>
        <dbReference type="ARBA" id="ARBA00022741"/>
    </source>
</evidence>
<keyword evidence="4" id="KW-0418">Kinase</keyword>
<proteinExistence type="inferred from homology"/>
<evidence type="ECO:0000256" key="1">
    <source>
        <dbReference type="ARBA" id="ARBA00022527"/>
    </source>
</evidence>
<dbReference type="Pfam" id="PF00069">
    <property type="entry name" value="Pkinase"/>
    <property type="match status" value="1"/>
</dbReference>
<name>A0A9W8H1M7_9FUNG</name>
<evidence type="ECO:0000256" key="6">
    <source>
        <dbReference type="PROSITE-ProRule" id="PRU10141"/>
    </source>
</evidence>
<evidence type="ECO:0000256" key="5">
    <source>
        <dbReference type="ARBA" id="ARBA00022840"/>
    </source>
</evidence>
<feature type="domain" description="Protein kinase" evidence="9">
    <location>
        <begin position="30"/>
        <end position="330"/>
    </location>
</feature>
<dbReference type="SMART" id="SM00220">
    <property type="entry name" value="S_TKc"/>
    <property type="match status" value="1"/>
</dbReference>
<dbReference type="PROSITE" id="PS00107">
    <property type="entry name" value="PROTEIN_KINASE_ATP"/>
    <property type="match status" value="1"/>
</dbReference>
<dbReference type="GO" id="GO:0004674">
    <property type="term" value="F:protein serine/threonine kinase activity"/>
    <property type="evidence" value="ECO:0007669"/>
    <property type="project" value="UniProtKB-KW"/>
</dbReference>
<evidence type="ECO:0000256" key="4">
    <source>
        <dbReference type="ARBA" id="ARBA00022777"/>
    </source>
</evidence>
<comment type="similarity">
    <text evidence="7">Belongs to the protein kinase superfamily.</text>
</comment>
<gene>
    <name evidence="10" type="ORF">GGI19_002990</name>
</gene>
<evidence type="ECO:0000313" key="11">
    <source>
        <dbReference type="Proteomes" id="UP001140011"/>
    </source>
</evidence>
<dbReference type="Gene3D" id="3.30.200.20">
    <property type="entry name" value="Phosphorylase Kinase, domain 1"/>
    <property type="match status" value="1"/>
</dbReference>
<evidence type="ECO:0000259" key="9">
    <source>
        <dbReference type="PROSITE" id="PS50011"/>
    </source>
</evidence>
<dbReference type="GO" id="GO:0005524">
    <property type="term" value="F:ATP binding"/>
    <property type="evidence" value="ECO:0007669"/>
    <property type="project" value="UniProtKB-UniRule"/>
</dbReference>
<evidence type="ECO:0000256" key="7">
    <source>
        <dbReference type="RuleBase" id="RU000304"/>
    </source>
</evidence>
<dbReference type="InterPro" id="IPR000719">
    <property type="entry name" value="Prot_kinase_dom"/>
</dbReference>
<dbReference type="SUPFAM" id="SSF56112">
    <property type="entry name" value="Protein kinase-like (PK-like)"/>
    <property type="match status" value="1"/>
</dbReference>
<keyword evidence="5 6" id="KW-0067">ATP-binding</keyword>
<dbReference type="InterPro" id="IPR017441">
    <property type="entry name" value="Protein_kinase_ATP_BS"/>
</dbReference>
<keyword evidence="11" id="KW-1185">Reference proteome</keyword>
<dbReference type="InterPro" id="IPR008271">
    <property type="entry name" value="Ser/Thr_kinase_AS"/>
</dbReference>
<sequence length="432" mass="48052">MYKVANPDIKYTVAAQVGEDAQGLMVVGQYAIVRELGHGSFGTVYLVKHAVTGEMFALKEYHKASLRKRLQSTTMNTTPSGRGGGPMRPGRGGLFAARQRLLQQRSEEDADPFSLIKTELAISKKLQHPNLVRLHEALNDTEQDVLYLVIDLCEKGPVQALNTGSATSEPIPPKDAHRYFTQALMALEYLHEQDIVHRDIKPDNMLLTKDDTLKISDFGESTLHDQNSDMVHGSSGTPAFMAPELCQNEGGVSGEAADIWSLGVCLYSFIYGTLPFQGDSVIEIMDSVSAGKLHFPDPANEQLNELLLRMLDSNPDSRITIAEIRKHPWVTQNGTFALPSKRSNCKNSVTAITQEDVDSVIQPIFDIMPVILAVAKLRRFRRRIREKRERLEREAQERDLLLSEGQSAVTVQPDDLQQMTEDTQPDASLALE</sequence>
<dbReference type="PROSITE" id="PS50011">
    <property type="entry name" value="PROTEIN_KINASE_DOM"/>
    <property type="match status" value="1"/>
</dbReference>
<feature type="compositionally biased region" description="Polar residues" evidence="8">
    <location>
        <begin position="404"/>
        <end position="426"/>
    </location>
</feature>
<feature type="region of interest" description="Disordered" evidence="8">
    <location>
        <begin position="393"/>
        <end position="432"/>
    </location>
</feature>
<keyword evidence="2" id="KW-0808">Transferase</keyword>
<comment type="caution">
    <text evidence="10">The sequence shown here is derived from an EMBL/GenBank/DDBJ whole genome shotgun (WGS) entry which is preliminary data.</text>
</comment>